<comment type="caution">
    <text evidence="1">The sequence shown here is derived from an EMBL/GenBank/DDBJ whole genome shotgun (WGS) entry which is preliminary data.</text>
</comment>
<organism evidence="1 2">
    <name type="scientific">Novipirellula caenicola</name>
    <dbReference type="NCBI Taxonomy" id="1536901"/>
    <lineage>
        <taxon>Bacteria</taxon>
        <taxon>Pseudomonadati</taxon>
        <taxon>Planctomycetota</taxon>
        <taxon>Planctomycetia</taxon>
        <taxon>Pirellulales</taxon>
        <taxon>Pirellulaceae</taxon>
        <taxon>Novipirellula</taxon>
    </lineage>
</organism>
<sequence length="95" mass="11203">MNTTASHGWLKNTPLSFLDLKPPLPPTLLVNVILHLLLYERSRKMADFGKQCPRCKSTMFRVPRHWLERVFCSAAYRCNRCRKRRRLAIVIHTLL</sequence>
<keyword evidence="2" id="KW-1185">Reference proteome</keyword>
<evidence type="ECO:0008006" key="3">
    <source>
        <dbReference type="Google" id="ProtNLM"/>
    </source>
</evidence>
<reference evidence="1 2" key="1">
    <citation type="submission" date="2024-02" db="EMBL/GenBank/DDBJ databases">
        <title>Rhodopirellula caenicola NBRC 110016.</title>
        <authorList>
            <person name="Ichikawa N."/>
            <person name="Katano-Makiyama Y."/>
            <person name="Hidaka K."/>
        </authorList>
    </citation>
    <scope>NUCLEOTIDE SEQUENCE [LARGE SCALE GENOMIC DNA]</scope>
    <source>
        <strain evidence="1 2">NBRC 110016</strain>
    </source>
</reference>
<evidence type="ECO:0000313" key="2">
    <source>
        <dbReference type="Proteomes" id="UP001416858"/>
    </source>
</evidence>
<name>A0ABP9VQ05_9BACT</name>
<accession>A0ABP9VQ05</accession>
<proteinExistence type="predicted"/>
<gene>
    <name evidence="1" type="ORF">Rcae01_02682</name>
</gene>
<evidence type="ECO:0000313" key="1">
    <source>
        <dbReference type="EMBL" id="GAA5507227.1"/>
    </source>
</evidence>
<protein>
    <recommendedName>
        <fullName evidence="3">Transposase zinc-ribbon domain-containing protein</fullName>
    </recommendedName>
</protein>
<dbReference type="Proteomes" id="UP001416858">
    <property type="component" value="Unassembled WGS sequence"/>
</dbReference>
<dbReference type="EMBL" id="BAABRO010000005">
    <property type="protein sequence ID" value="GAA5507227.1"/>
    <property type="molecule type" value="Genomic_DNA"/>
</dbReference>